<dbReference type="PANTHER" id="PTHR43272">
    <property type="entry name" value="LONG-CHAIN-FATTY-ACID--COA LIGASE"/>
    <property type="match status" value="1"/>
</dbReference>
<dbReference type="Gene3D" id="3.40.50.12780">
    <property type="entry name" value="N-terminal domain of ligase-like"/>
    <property type="match status" value="1"/>
</dbReference>
<keyword evidence="4" id="KW-0067">ATP-binding</keyword>
<dbReference type="InterPro" id="IPR020845">
    <property type="entry name" value="AMP-binding_CS"/>
</dbReference>
<evidence type="ECO:0000256" key="1">
    <source>
        <dbReference type="ARBA" id="ARBA00006432"/>
    </source>
</evidence>
<gene>
    <name evidence="7" type="ORF">BJX66DRAFT_185101</name>
</gene>
<evidence type="ECO:0000256" key="5">
    <source>
        <dbReference type="ARBA" id="ARBA00036813"/>
    </source>
</evidence>
<name>A0ABR4GPD5_9EURO</name>
<feature type="domain" description="AMP-dependent synthetase/ligase" evidence="6">
    <location>
        <begin position="103"/>
        <end position="517"/>
    </location>
</feature>
<proteinExistence type="inferred from homology"/>
<comment type="caution">
    <text evidence="7">The sequence shown here is derived from an EMBL/GenBank/DDBJ whole genome shotgun (WGS) entry which is preliminary data.</text>
</comment>
<evidence type="ECO:0000313" key="7">
    <source>
        <dbReference type="EMBL" id="KAL2800355.1"/>
    </source>
</evidence>
<evidence type="ECO:0000313" key="8">
    <source>
        <dbReference type="Proteomes" id="UP001610563"/>
    </source>
</evidence>
<comment type="similarity">
    <text evidence="1">Belongs to the ATP-dependent AMP-binding enzyme family.</text>
</comment>
<keyword evidence="2" id="KW-0436">Ligase</keyword>
<reference evidence="7 8" key="1">
    <citation type="submission" date="2024-07" db="EMBL/GenBank/DDBJ databases">
        <title>Section-level genome sequencing and comparative genomics of Aspergillus sections Usti and Cavernicolus.</title>
        <authorList>
            <consortium name="Lawrence Berkeley National Laboratory"/>
            <person name="Nybo J.L."/>
            <person name="Vesth T.C."/>
            <person name="Theobald S."/>
            <person name="Frisvad J.C."/>
            <person name="Larsen T.O."/>
            <person name="Kjaerboelling I."/>
            <person name="Rothschild-Mancinelli K."/>
            <person name="Lyhne E.K."/>
            <person name="Kogle M.E."/>
            <person name="Barry K."/>
            <person name="Clum A."/>
            <person name="Na H."/>
            <person name="Ledsgaard L."/>
            <person name="Lin J."/>
            <person name="Lipzen A."/>
            <person name="Kuo A."/>
            <person name="Riley R."/>
            <person name="Mondo S."/>
            <person name="Labutti K."/>
            <person name="Haridas S."/>
            <person name="Pangalinan J."/>
            <person name="Salamov A.A."/>
            <person name="Simmons B.A."/>
            <person name="Magnuson J.K."/>
            <person name="Chen J."/>
            <person name="Drula E."/>
            <person name="Henrissat B."/>
            <person name="Wiebenga A."/>
            <person name="Lubbers R.J."/>
            <person name="Gomes A.C."/>
            <person name="Makela M.R."/>
            <person name="Stajich J."/>
            <person name="Grigoriev I.V."/>
            <person name="Mortensen U.H."/>
            <person name="De Vries R.P."/>
            <person name="Baker S.E."/>
            <person name="Andersen M.R."/>
        </authorList>
    </citation>
    <scope>NUCLEOTIDE SEQUENCE [LARGE SCALE GENOMIC DNA]</scope>
    <source>
        <strain evidence="7 8">CBS 209.92</strain>
    </source>
</reference>
<accession>A0ABR4GPD5</accession>
<sequence length="694" mass="76288">MSPKDSVVYPRMTKKPPFTVEVPGVEPVPGETIPRRHPAARDGLITRPADDLTTIYDAFRRSARVYGNAKAVGSRRLIKTHVETKKVKKIVDGVEQEVDKQWTYFEKSAYSYKSFVEYEKQALELGSGLRKLGLTKVDKLHLYGSTSENWLAMSHAAASQSLTIVTAYDTLGEEGLSHSLVQTESSAIFLDPALINSLTNVLGKAKSIKHVIYNSAEELKQEDLDRLKKEHEHVNIVSFEDLRKSGEENPVEPVPPSPEDVCCIMYTSGSTGPPKGVPLTHANVVAAMAGINVIIGPYITPSDALLTYLPQSHILEYIFENLCLFWGGTMGYGNPKTLSDTSMKNSKGDIREFKPTILVGVPAVWESVKKGVLNNLNKNSALVKSLFWGAMSMKTFLMSTGLPGAWFLDNVIFKKLKEATGGRLRVMMNGGGPVSKETQKFLSMAIAPMIGGYGLTETAAMGALNDPGAWNPNILGEPPACIEVKLVDFADAGYFTKNTPPQGEVWIRGGSVTTHYFKNEEETKNAYTADGWFMTGDIGEFDKNGHLRVIDRKKNLVKTLNGEYIALEKLESVYRSSPVVGNICVFAAEDQDKPVAIIVPVEIALKKLASENGIEGDSVETLVHNEKLKSIVLKQLQTLGRTSGLRGIEIINGVVLSEEEWTPQNGFTTAAQKLQRKKIVAKFQKDIDRAYGKN</sequence>
<evidence type="ECO:0000256" key="3">
    <source>
        <dbReference type="ARBA" id="ARBA00022741"/>
    </source>
</evidence>
<dbReference type="InterPro" id="IPR042099">
    <property type="entry name" value="ANL_N_sf"/>
</dbReference>
<comment type="catalytic activity">
    <reaction evidence="5">
        <text>a long-chain fatty acid + ATP + CoA = a long-chain fatty acyl-CoA + AMP + diphosphate</text>
        <dbReference type="Rhea" id="RHEA:15421"/>
        <dbReference type="ChEBI" id="CHEBI:30616"/>
        <dbReference type="ChEBI" id="CHEBI:33019"/>
        <dbReference type="ChEBI" id="CHEBI:57287"/>
        <dbReference type="ChEBI" id="CHEBI:57560"/>
        <dbReference type="ChEBI" id="CHEBI:83139"/>
        <dbReference type="ChEBI" id="CHEBI:456215"/>
        <dbReference type="EC" id="6.2.1.3"/>
    </reaction>
</comment>
<dbReference type="PROSITE" id="PS00455">
    <property type="entry name" value="AMP_BINDING"/>
    <property type="match status" value="1"/>
</dbReference>
<organism evidence="7 8">
    <name type="scientific">Aspergillus keveii</name>
    <dbReference type="NCBI Taxonomy" id="714993"/>
    <lineage>
        <taxon>Eukaryota</taxon>
        <taxon>Fungi</taxon>
        <taxon>Dikarya</taxon>
        <taxon>Ascomycota</taxon>
        <taxon>Pezizomycotina</taxon>
        <taxon>Eurotiomycetes</taxon>
        <taxon>Eurotiomycetidae</taxon>
        <taxon>Eurotiales</taxon>
        <taxon>Aspergillaceae</taxon>
        <taxon>Aspergillus</taxon>
        <taxon>Aspergillus subgen. Nidulantes</taxon>
    </lineage>
</organism>
<keyword evidence="3" id="KW-0547">Nucleotide-binding</keyword>
<dbReference type="CDD" id="cd17639">
    <property type="entry name" value="LC_FACS_euk1"/>
    <property type="match status" value="1"/>
</dbReference>
<dbReference type="EMBL" id="JBFTWV010000004">
    <property type="protein sequence ID" value="KAL2800355.1"/>
    <property type="molecule type" value="Genomic_DNA"/>
</dbReference>
<dbReference type="Proteomes" id="UP001610563">
    <property type="component" value="Unassembled WGS sequence"/>
</dbReference>
<dbReference type="PANTHER" id="PTHR43272:SF83">
    <property type="entry name" value="ACYL-COA SYNTHETASE LONG-CHAIN, ISOFORM J"/>
    <property type="match status" value="1"/>
</dbReference>
<dbReference type="SUPFAM" id="SSF56801">
    <property type="entry name" value="Acetyl-CoA synthetase-like"/>
    <property type="match status" value="1"/>
</dbReference>
<dbReference type="InterPro" id="IPR000873">
    <property type="entry name" value="AMP-dep_synth/lig_dom"/>
</dbReference>
<evidence type="ECO:0000256" key="2">
    <source>
        <dbReference type="ARBA" id="ARBA00022598"/>
    </source>
</evidence>
<dbReference type="Pfam" id="PF00501">
    <property type="entry name" value="AMP-binding"/>
    <property type="match status" value="1"/>
</dbReference>
<evidence type="ECO:0000259" key="6">
    <source>
        <dbReference type="Pfam" id="PF00501"/>
    </source>
</evidence>
<keyword evidence="8" id="KW-1185">Reference proteome</keyword>
<evidence type="ECO:0000256" key="4">
    <source>
        <dbReference type="ARBA" id="ARBA00022840"/>
    </source>
</evidence>
<protein>
    <recommendedName>
        <fullName evidence="6">AMP-dependent synthetase/ligase domain-containing protein</fullName>
    </recommendedName>
</protein>